<name>A0A0X3PFD1_SCHSO</name>
<keyword evidence="9" id="KW-1015">Disulfide bond</keyword>
<protein>
    <recommendedName>
        <fullName evidence="14">F5/8 type C domain-containing protein</fullName>
    </recommendedName>
</protein>
<keyword evidence="5" id="KW-0547">Nucleotide-binding</keyword>
<dbReference type="PANTHER" id="PTHR24543:SF291">
    <property type="entry name" value="SMOKE ALARM, ISOFORM D"/>
    <property type="match status" value="1"/>
</dbReference>
<feature type="compositionally biased region" description="Low complexity" evidence="11">
    <location>
        <begin position="684"/>
        <end position="693"/>
    </location>
</feature>
<dbReference type="Pfam" id="PF21114">
    <property type="entry name" value="DDR1-2_DS-like"/>
    <property type="match status" value="1"/>
</dbReference>
<dbReference type="SUPFAM" id="SSF49785">
    <property type="entry name" value="Galactose-binding domain-like"/>
    <property type="match status" value="1"/>
</dbReference>
<feature type="domain" description="F5/8 type C" evidence="14">
    <location>
        <begin position="40"/>
        <end position="200"/>
    </location>
</feature>
<accession>A0A0X3PFD1</accession>
<feature type="region of interest" description="Disordered" evidence="11">
    <location>
        <begin position="940"/>
        <end position="973"/>
    </location>
</feature>
<keyword evidence="2" id="KW-1003">Cell membrane</keyword>
<dbReference type="InterPro" id="IPR000421">
    <property type="entry name" value="FA58C"/>
</dbReference>
<keyword evidence="8 12" id="KW-0472">Membrane</keyword>
<keyword evidence="7 12" id="KW-1133">Transmembrane helix</keyword>
<evidence type="ECO:0000256" key="10">
    <source>
        <dbReference type="ARBA" id="ARBA00023180"/>
    </source>
</evidence>
<dbReference type="SMART" id="SM00231">
    <property type="entry name" value="FA58C"/>
    <property type="match status" value="1"/>
</dbReference>
<dbReference type="AlphaFoldDB" id="A0A0X3PFD1"/>
<dbReference type="InterPro" id="IPR048525">
    <property type="entry name" value="DDR1-2_DS-like"/>
</dbReference>
<keyword evidence="6" id="KW-0067">ATP-binding</keyword>
<keyword evidence="3 12" id="KW-0812">Transmembrane</keyword>
<evidence type="ECO:0000256" key="11">
    <source>
        <dbReference type="SAM" id="MobiDB-lite"/>
    </source>
</evidence>
<evidence type="ECO:0000256" key="3">
    <source>
        <dbReference type="ARBA" id="ARBA00022692"/>
    </source>
</evidence>
<sequence length="991" mass="108592">MQLSFLFLSIANLLLGLLYRASTAAPTTADVLSSYQRPECDEPLLRESTLPDSAFSATSNSEAMDQPAGEVSVDHSAKAARNLVDGGWCPAGKVGREFSEYIQIDMGALNVIVKIAFGGRSGVGYTPSFLIRYTREVGDNDWRDYKNCSSASTNIIAGSESNLDLKLLSLNPPIIARAIRLYPYSKVPMFVCAKFEFYGCRFTDDLLEYKIPQGSLLDDPKILDSQSGLSRNVNDASFVPAAYPVVRTDALRDRCYDGQRDPHSEVLYGGLGCLCDTRVASQSNVLALFDPYREKASEPSECLIGWNRGRWDDQSSVGLEALEFVFRFSGLRNFSALYLQVVNLPSHQITLPHRIETTFSKNGLTFSRDPDLEVELASTVNATSVIPTIKIDMRQKTGQFVQLRFFFATQWIVVSELRFVSTEVDSSSVEEKRLAAGLPKEPNPDFMSDKRSISEQLKAADVEGGDPYESHPVDSSLTFSRPPEDAYRGSTVLVLVLVFLCCFLGIMVGIACFSVSYMQKRKLRGEVDLQSPKLKARFHLPGLTISSGAGGQSVDTNYASINNPDSERGVRDFNQQRAVSQPTEQKTGLFLCATDVSQPIDSKTCQQTGSENTTSPGRTRSVRGNIFASIASNFFRAKTKAPRAIAEVGRNQYDPMHVSSVQEGLLENFSPHSSPTRGHSLRYASPASPQASQMPPPDHQSPINFGGLHNPVSVHTVNGVIQVDLRRSQPSLLVNGHPVWRSPMVNAGSMTNLERPCYIPHVNFFSTQHPQPLVMPVDSALYQSVQGESDADSLAASTMSPEYASASVLGGSSGIPFAPRSQWTPNQSNFVTQDVRGLMGLSPRGFPVTDVSGMPASCASLTYGRQPVFVTSGRLASRTSELYPPNHSQFAIANSRLRVSQEQGFPMWATATYDTQALAWIRATDQSVYGLNFPLQHSDPTRTYGSTENEIQGSNSPESVDLNMPAGMPESIQSLPHQRYGFSSVFRPPQA</sequence>
<comment type="subcellular location">
    <subcellularLocation>
        <location evidence="1">Cell membrane</location>
        <topology evidence="1">Single-pass type I membrane protein</topology>
    </subcellularLocation>
</comment>
<proteinExistence type="predicted"/>
<feature type="chain" id="PRO_5007051086" description="F5/8 type C domain-containing protein" evidence="13">
    <location>
        <begin position="25"/>
        <end position="991"/>
    </location>
</feature>
<dbReference type="Pfam" id="PF00754">
    <property type="entry name" value="F5_F8_type_C"/>
    <property type="match status" value="1"/>
</dbReference>
<evidence type="ECO:0000256" key="6">
    <source>
        <dbReference type="ARBA" id="ARBA00022840"/>
    </source>
</evidence>
<feature type="transmembrane region" description="Helical" evidence="12">
    <location>
        <begin position="492"/>
        <end position="515"/>
    </location>
</feature>
<dbReference type="GO" id="GO:0005886">
    <property type="term" value="C:plasma membrane"/>
    <property type="evidence" value="ECO:0007669"/>
    <property type="project" value="UniProtKB-SubCell"/>
</dbReference>
<evidence type="ECO:0000256" key="5">
    <source>
        <dbReference type="ARBA" id="ARBA00022741"/>
    </source>
</evidence>
<evidence type="ECO:0000256" key="7">
    <source>
        <dbReference type="ARBA" id="ARBA00022989"/>
    </source>
</evidence>
<evidence type="ECO:0000256" key="2">
    <source>
        <dbReference type="ARBA" id="ARBA00022475"/>
    </source>
</evidence>
<feature type="region of interest" description="Disordered" evidence="11">
    <location>
        <begin position="667"/>
        <end position="709"/>
    </location>
</feature>
<reference evidence="15" key="1">
    <citation type="submission" date="2016-01" db="EMBL/GenBank/DDBJ databases">
        <title>Reference transcriptome for the parasite Schistocephalus solidus: insights into the molecular evolution of parasitism.</title>
        <authorList>
            <person name="Hebert F.O."/>
            <person name="Grambauer S."/>
            <person name="Barber I."/>
            <person name="Landry C.R."/>
            <person name="Aubin-Horth N."/>
        </authorList>
    </citation>
    <scope>NUCLEOTIDE SEQUENCE</scope>
</reference>
<keyword evidence="4 13" id="KW-0732">Signal</keyword>
<feature type="compositionally biased region" description="Polar residues" evidence="11">
    <location>
        <begin position="941"/>
        <end position="958"/>
    </location>
</feature>
<dbReference type="EMBL" id="GEEE01012837">
    <property type="protein sequence ID" value="JAP50388.1"/>
    <property type="molecule type" value="Transcribed_RNA"/>
</dbReference>
<dbReference type="Gene3D" id="2.60.120.260">
    <property type="entry name" value="Galactose-binding domain-like"/>
    <property type="match status" value="1"/>
</dbReference>
<dbReference type="Gene3D" id="2.60.120.1190">
    <property type="match status" value="1"/>
</dbReference>
<gene>
    <name evidence="15" type="ORF">TR153173</name>
</gene>
<evidence type="ECO:0000256" key="12">
    <source>
        <dbReference type="SAM" id="Phobius"/>
    </source>
</evidence>
<evidence type="ECO:0000256" key="13">
    <source>
        <dbReference type="SAM" id="SignalP"/>
    </source>
</evidence>
<evidence type="ECO:0000256" key="4">
    <source>
        <dbReference type="ARBA" id="ARBA00022729"/>
    </source>
</evidence>
<organism evidence="15">
    <name type="scientific">Schistocephalus solidus</name>
    <name type="common">Tapeworm</name>
    <dbReference type="NCBI Taxonomy" id="70667"/>
    <lineage>
        <taxon>Eukaryota</taxon>
        <taxon>Metazoa</taxon>
        <taxon>Spiralia</taxon>
        <taxon>Lophotrochozoa</taxon>
        <taxon>Platyhelminthes</taxon>
        <taxon>Cestoda</taxon>
        <taxon>Eucestoda</taxon>
        <taxon>Diphyllobothriidea</taxon>
        <taxon>Diphyllobothriidae</taxon>
        <taxon>Schistocephalus</taxon>
    </lineage>
</organism>
<dbReference type="PROSITE" id="PS50022">
    <property type="entry name" value="FA58C_3"/>
    <property type="match status" value="1"/>
</dbReference>
<evidence type="ECO:0000256" key="9">
    <source>
        <dbReference type="ARBA" id="ARBA00023157"/>
    </source>
</evidence>
<feature type="signal peptide" evidence="13">
    <location>
        <begin position="1"/>
        <end position="24"/>
    </location>
</feature>
<evidence type="ECO:0000256" key="8">
    <source>
        <dbReference type="ARBA" id="ARBA00023136"/>
    </source>
</evidence>
<evidence type="ECO:0000313" key="15">
    <source>
        <dbReference type="EMBL" id="JAP50388.1"/>
    </source>
</evidence>
<dbReference type="GO" id="GO:0005524">
    <property type="term" value="F:ATP binding"/>
    <property type="evidence" value="ECO:0007669"/>
    <property type="project" value="UniProtKB-KW"/>
</dbReference>
<evidence type="ECO:0000259" key="14">
    <source>
        <dbReference type="PROSITE" id="PS50022"/>
    </source>
</evidence>
<evidence type="ECO:0000256" key="1">
    <source>
        <dbReference type="ARBA" id="ARBA00004251"/>
    </source>
</evidence>
<dbReference type="PANTHER" id="PTHR24543">
    <property type="entry name" value="MULTICOPPER OXIDASE-RELATED"/>
    <property type="match status" value="1"/>
</dbReference>
<dbReference type="InterPro" id="IPR008979">
    <property type="entry name" value="Galactose-bd-like_sf"/>
</dbReference>
<keyword evidence="10" id="KW-0325">Glycoprotein</keyword>